<sequence length="458" mass="50776">MLISPVVLVRLLSVQDFGRYREFLLYTTVLLSFAALGISHSLLRFIPSRPELKWRYVEQTVALTFASSVLVTGVALLLDTVLEGRVLGEFAWPAALYVLLFVNLDFWEALWLAERRSFAVLGYTTGRLIARMLTVITAAALSGQVRVIVWSLVCMEAVRLTISFISWRRRVQPVTADTTGALREQLSYCLPFGGSMVIASFNRSIGSLFVAKMMGPVALAHYAIGTYLQPVITVLRNSLSDVLLPEMVARHREPDEDRLLLFRRTTVVIAILLIGAAILLARFAEILVITLFSEEYRPAVAILQIYVLVFARESLDFGVPLRAINRTTPILRSNVVAIILNVGLVLLLLPLWGLMGAVIAFVLSRLIEGAYLGWQTMRAYQVPLSQLAPWKDLGKVVIAAALAAVVLYGDLWTEWLGLLGALLGGATFIVAFATMLLLFRVPEAMELLRRIRSPSAES</sequence>
<comment type="caution">
    <text evidence="7">The sequence shown here is derived from an EMBL/GenBank/DDBJ whole genome shotgun (WGS) entry which is preliminary data.</text>
</comment>
<feature type="transmembrane region" description="Helical" evidence="6">
    <location>
        <begin position="299"/>
        <end position="319"/>
    </location>
</feature>
<gene>
    <name evidence="7" type="ORF">JM946_16475</name>
</gene>
<keyword evidence="3 6" id="KW-0812">Transmembrane</keyword>
<dbReference type="PANTHER" id="PTHR30250">
    <property type="entry name" value="PST FAMILY PREDICTED COLANIC ACID TRANSPORTER"/>
    <property type="match status" value="1"/>
</dbReference>
<evidence type="ECO:0000256" key="3">
    <source>
        <dbReference type="ARBA" id="ARBA00022692"/>
    </source>
</evidence>
<feature type="transmembrane region" description="Helical" evidence="6">
    <location>
        <begin position="120"/>
        <end position="141"/>
    </location>
</feature>
<keyword evidence="2" id="KW-1003">Cell membrane</keyword>
<evidence type="ECO:0000256" key="6">
    <source>
        <dbReference type="SAM" id="Phobius"/>
    </source>
</evidence>
<reference evidence="7 8" key="1">
    <citation type="journal article" date="2021" name="Int. J. Syst. Evol. Microbiol.">
        <title>Steroidobacter gossypii sp. nov., isolated from soil of cotton cropping field.</title>
        <authorList>
            <person name="Huang R."/>
            <person name="Yang S."/>
            <person name="Zhen C."/>
            <person name="Liu W."/>
        </authorList>
    </citation>
    <scope>NUCLEOTIDE SEQUENCE [LARGE SCALE GENOMIC DNA]</scope>
    <source>
        <strain evidence="7 8">S1-65</strain>
    </source>
</reference>
<comment type="subcellular location">
    <subcellularLocation>
        <location evidence="1">Cell membrane</location>
        <topology evidence="1">Multi-pass membrane protein</topology>
    </subcellularLocation>
</comment>
<evidence type="ECO:0000256" key="4">
    <source>
        <dbReference type="ARBA" id="ARBA00022989"/>
    </source>
</evidence>
<evidence type="ECO:0000256" key="2">
    <source>
        <dbReference type="ARBA" id="ARBA00022475"/>
    </source>
</evidence>
<dbReference type="InterPro" id="IPR050833">
    <property type="entry name" value="Poly_Biosynth_Transport"/>
</dbReference>
<feature type="transmembrane region" description="Helical" evidence="6">
    <location>
        <begin position="57"/>
        <end position="78"/>
    </location>
</feature>
<feature type="transmembrane region" description="Helical" evidence="6">
    <location>
        <begin position="267"/>
        <end position="293"/>
    </location>
</feature>
<keyword evidence="5 6" id="KW-0472">Membrane</keyword>
<evidence type="ECO:0000256" key="1">
    <source>
        <dbReference type="ARBA" id="ARBA00004651"/>
    </source>
</evidence>
<evidence type="ECO:0000256" key="5">
    <source>
        <dbReference type="ARBA" id="ARBA00023136"/>
    </source>
</evidence>
<accession>A0ABS1WZC7</accession>
<organism evidence="7 8">
    <name type="scientific">Steroidobacter gossypii</name>
    <dbReference type="NCBI Taxonomy" id="2805490"/>
    <lineage>
        <taxon>Bacteria</taxon>
        <taxon>Pseudomonadati</taxon>
        <taxon>Pseudomonadota</taxon>
        <taxon>Gammaproteobacteria</taxon>
        <taxon>Steroidobacterales</taxon>
        <taxon>Steroidobacteraceae</taxon>
        <taxon>Steroidobacter</taxon>
    </lineage>
</organism>
<protein>
    <submittedName>
        <fullName evidence="7">Oligosaccharide flippase family protein</fullName>
    </submittedName>
</protein>
<evidence type="ECO:0000313" key="7">
    <source>
        <dbReference type="EMBL" id="MBM0106331.1"/>
    </source>
</evidence>
<dbReference type="PANTHER" id="PTHR30250:SF11">
    <property type="entry name" value="O-ANTIGEN TRANSPORTER-RELATED"/>
    <property type="match status" value="1"/>
</dbReference>
<dbReference type="Proteomes" id="UP000661077">
    <property type="component" value="Unassembled WGS sequence"/>
</dbReference>
<dbReference type="EMBL" id="JAEVLS010000003">
    <property type="protein sequence ID" value="MBM0106331.1"/>
    <property type="molecule type" value="Genomic_DNA"/>
</dbReference>
<feature type="transmembrane region" description="Helical" evidence="6">
    <location>
        <begin position="90"/>
        <end position="113"/>
    </location>
</feature>
<dbReference type="Pfam" id="PF13440">
    <property type="entry name" value="Polysacc_synt_3"/>
    <property type="match status" value="1"/>
</dbReference>
<feature type="transmembrane region" description="Helical" evidence="6">
    <location>
        <begin position="415"/>
        <end position="439"/>
    </location>
</feature>
<name>A0ABS1WZC7_9GAMM</name>
<keyword evidence="4 6" id="KW-1133">Transmembrane helix</keyword>
<proteinExistence type="predicted"/>
<keyword evidence="8" id="KW-1185">Reference proteome</keyword>
<evidence type="ECO:0000313" key="8">
    <source>
        <dbReference type="Proteomes" id="UP000661077"/>
    </source>
</evidence>
<feature type="transmembrane region" description="Helical" evidence="6">
    <location>
        <begin position="23"/>
        <end position="45"/>
    </location>
</feature>